<protein>
    <recommendedName>
        <fullName evidence="2">General secretion pathway GspH domain-containing protein</fullName>
    </recommendedName>
</protein>
<name>X1AI71_9ZZZZ</name>
<dbReference type="AlphaFoldDB" id="X1AI71"/>
<accession>X1AI71</accession>
<dbReference type="SUPFAM" id="SSF54523">
    <property type="entry name" value="Pili subunits"/>
    <property type="match status" value="1"/>
</dbReference>
<gene>
    <name evidence="1" type="ORF">S01H4_28038</name>
</gene>
<organism evidence="1">
    <name type="scientific">marine sediment metagenome</name>
    <dbReference type="NCBI Taxonomy" id="412755"/>
    <lineage>
        <taxon>unclassified sequences</taxon>
        <taxon>metagenomes</taxon>
        <taxon>ecological metagenomes</taxon>
    </lineage>
</organism>
<dbReference type="InterPro" id="IPR045584">
    <property type="entry name" value="Pilin-like"/>
</dbReference>
<evidence type="ECO:0000313" key="1">
    <source>
        <dbReference type="EMBL" id="GAG81739.1"/>
    </source>
</evidence>
<reference evidence="1" key="1">
    <citation type="journal article" date="2014" name="Front. Microbiol.">
        <title>High frequency of phylogenetically diverse reductive dehalogenase-homologous genes in deep subseafloor sedimentary metagenomes.</title>
        <authorList>
            <person name="Kawai M."/>
            <person name="Futagami T."/>
            <person name="Toyoda A."/>
            <person name="Takaki Y."/>
            <person name="Nishi S."/>
            <person name="Hori S."/>
            <person name="Arai W."/>
            <person name="Tsubouchi T."/>
            <person name="Morono Y."/>
            <person name="Uchiyama I."/>
            <person name="Ito T."/>
            <person name="Fujiyama A."/>
            <person name="Inagaki F."/>
            <person name="Takami H."/>
        </authorList>
    </citation>
    <scope>NUCLEOTIDE SEQUENCE</scope>
    <source>
        <strain evidence="1">Expedition CK06-06</strain>
    </source>
</reference>
<sequence>MVVIAIIGVVMALAIPGFTGMQQRMRLRAGTKASAQNFRHIRERALSIGRNYQITRLDSKHYQVTNPDGNISTLNLGHTTGGNLQFGTTGGIGVTPPEANIASPDGDGFDFNNNVLLFQARGAASKGVVYINDGNDNYAIGVNRVGKIRIYHYVSGAWKGL</sequence>
<evidence type="ECO:0008006" key="2">
    <source>
        <dbReference type="Google" id="ProtNLM"/>
    </source>
</evidence>
<comment type="caution">
    <text evidence="1">The sequence shown here is derived from an EMBL/GenBank/DDBJ whole genome shotgun (WGS) entry which is preliminary data.</text>
</comment>
<dbReference type="Gene3D" id="3.30.700.10">
    <property type="entry name" value="Glycoprotein, Type 4 Pilin"/>
    <property type="match status" value="1"/>
</dbReference>
<dbReference type="EMBL" id="BART01013838">
    <property type="protein sequence ID" value="GAG81739.1"/>
    <property type="molecule type" value="Genomic_DNA"/>
</dbReference>
<proteinExistence type="predicted"/>